<name>A0AAQ3N6N0_VIGMU</name>
<evidence type="ECO:0000313" key="3">
    <source>
        <dbReference type="Proteomes" id="UP001374535"/>
    </source>
</evidence>
<keyword evidence="1" id="KW-0812">Transmembrane</keyword>
<evidence type="ECO:0000256" key="1">
    <source>
        <dbReference type="SAM" id="Phobius"/>
    </source>
</evidence>
<reference evidence="2 3" key="1">
    <citation type="journal article" date="2023" name="Life. Sci Alliance">
        <title>Evolutionary insights into 3D genome organization and epigenetic landscape of Vigna mungo.</title>
        <authorList>
            <person name="Junaid A."/>
            <person name="Singh B."/>
            <person name="Bhatia S."/>
        </authorList>
    </citation>
    <scope>NUCLEOTIDE SEQUENCE [LARGE SCALE GENOMIC DNA]</scope>
    <source>
        <strain evidence="2">Urdbean</strain>
    </source>
</reference>
<accession>A0AAQ3N6N0</accession>
<keyword evidence="1" id="KW-0472">Membrane</keyword>
<dbReference type="Proteomes" id="UP001374535">
    <property type="component" value="Chromosome 7"/>
</dbReference>
<organism evidence="2 3">
    <name type="scientific">Vigna mungo</name>
    <name type="common">Black gram</name>
    <name type="synonym">Phaseolus mungo</name>
    <dbReference type="NCBI Taxonomy" id="3915"/>
    <lineage>
        <taxon>Eukaryota</taxon>
        <taxon>Viridiplantae</taxon>
        <taxon>Streptophyta</taxon>
        <taxon>Embryophyta</taxon>
        <taxon>Tracheophyta</taxon>
        <taxon>Spermatophyta</taxon>
        <taxon>Magnoliopsida</taxon>
        <taxon>eudicotyledons</taxon>
        <taxon>Gunneridae</taxon>
        <taxon>Pentapetalae</taxon>
        <taxon>rosids</taxon>
        <taxon>fabids</taxon>
        <taxon>Fabales</taxon>
        <taxon>Fabaceae</taxon>
        <taxon>Papilionoideae</taxon>
        <taxon>50 kb inversion clade</taxon>
        <taxon>NPAAA clade</taxon>
        <taxon>indigoferoid/millettioid clade</taxon>
        <taxon>Phaseoleae</taxon>
        <taxon>Vigna</taxon>
    </lineage>
</organism>
<feature type="non-terminal residue" evidence="2">
    <location>
        <position position="1"/>
    </location>
</feature>
<keyword evidence="3" id="KW-1185">Reference proteome</keyword>
<evidence type="ECO:0000313" key="2">
    <source>
        <dbReference type="EMBL" id="WVZ03385.1"/>
    </source>
</evidence>
<sequence>GLDPDCLLSFGLVPHFISSLSSNCSVSTCLLPLCSILVIFPTLNIFFCSVSWTQYRLVCVVTSFGLPMLCIIQPFSSVQPSTVFNIVWSSTCARPVIAIWCSAFTVTDRSIFN</sequence>
<keyword evidence="1" id="KW-1133">Transmembrane helix</keyword>
<proteinExistence type="predicted"/>
<dbReference type="AlphaFoldDB" id="A0AAQ3N6N0"/>
<feature type="transmembrane region" description="Helical" evidence="1">
    <location>
        <begin position="20"/>
        <end position="43"/>
    </location>
</feature>
<feature type="transmembrane region" description="Helical" evidence="1">
    <location>
        <begin position="55"/>
        <end position="75"/>
    </location>
</feature>
<gene>
    <name evidence="2" type="ORF">V8G54_024191</name>
</gene>
<dbReference type="EMBL" id="CP144694">
    <property type="protein sequence ID" value="WVZ03385.1"/>
    <property type="molecule type" value="Genomic_DNA"/>
</dbReference>
<protein>
    <submittedName>
        <fullName evidence="2">Uncharacterized protein</fullName>
    </submittedName>
</protein>